<evidence type="ECO:0000256" key="1">
    <source>
        <dbReference type="SAM" id="MobiDB-lite"/>
    </source>
</evidence>
<feature type="compositionally biased region" description="Polar residues" evidence="1">
    <location>
        <begin position="9"/>
        <end position="24"/>
    </location>
</feature>
<dbReference type="OrthoDB" id="1682702at2"/>
<gene>
    <name evidence="2" type="ORF">ALO_05303</name>
</gene>
<comment type="caution">
    <text evidence="2">The sequence shown here is derived from an EMBL/GenBank/DDBJ whole genome shotgun (WGS) entry which is preliminary data.</text>
</comment>
<dbReference type="Proteomes" id="UP000003240">
    <property type="component" value="Unassembled WGS sequence"/>
</dbReference>
<accession>F7NG74</accession>
<protein>
    <submittedName>
        <fullName evidence="2">Uncharacterized protein</fullName>
    </submittedName>
</protein>
<reference evidence="2 3" key="1">
    <citation type="journal article" date="2011" name="EMBO J.">
        <title>Structural diversity of bacterial flagellar motors.</title>
        <authorList>
            <person name="Chen S."/>
            <person name="Beeby M."/>
            <person name="Murphy G.E."/>
            <person name="Leadbetter J.R."/>
            <person name="Hendrixson D.R."/>
            <person name="Briegel A."/>
            <person name="Li Z."/>
            <person name="Shi J."/>
            <person name="Tocheva E.I."/>
            <person name="Muller A."/>
            <person name="Dobro M.J."/>
            <person name="Jensen G.J."/>
        </authorList>
    </citation>
    <scope>NUCLEOTIDE SEQUENCE [LARGE SCALE GENOMIC DNA]</scope>
    <source>
        <strain evidence="2 3">DSM 6540</strain>
    </source>
</reference>
<feature type="region of interest" description="Disordered" evidence="1">
    <location>
        <begin position="1"/>
        <end position="31"/>
    </location>
</feature>
<organism evidence="2 3">
    <name type="scientific">Acetonema longum DSM 6540</name>
    <dbReference type="NCBI Taxonomy" id="1009370"/>
    <lineage>
        <taxon>Bacteria</taxon>
        <taxon>Bacillati</taxon>
        <taxon>Bacillota</taxon>
        <taxon>Negativicutes</taxon>
        <taxon>Acetonemataceae</taxon>
        <taxon>Acetonema</taxon>
    </lineage>
</organism>
<name>F7NG74_9FIRM</name>
<evidence type="ECO:0000313" key="2">
    <source>
        <dbReference type="EMBL" id="EGO64992.1"/>
    </source>
</evidence>
<keyword evidence="3" id="KW-1185">Reference proteome</keyword>
<proteinExistence type="predicted"/>
<evidence type="ECO:0000313" key="3">
    <source>
        <dbReference type="Proteomes" id="UP000003240"/>
    </source>
</evidence>
<dbReference type="RefSeq" id="WP_004093523.1">
    <property type="nucleotide sequence ID" value="NZ_AFGF01000040.1"/>
</dbReference>
<dbReference type="AlphaFoldDB" id="F7NG74"/>
<sequence length="131" mass="14199">MDVSRVGLTLSTTGQGNSAGKNSGTTGGKAAKQQYVTVQEGDYLYTYLVIGDHIRVLIGRTAADKEDDEGEQSGQEQDQLTGIDAEAADRLNVAANQTGENNKRRLLEYASNMDVETFLQCRQTVMAKQHA</sequence>
<dbReference type="EMBL" id="AFGF01000040">
    <property type="protein sequence ID" value="EGO64992.1"/>
    <property type="molecule type" value="Genomic_DNA"/>
</dbReference>